<proteinExistence type="predicted"/>
<keyword evidence="1" id="KW-0472">Membrane</keyword>
<gene>
    <name evidence="2" type="ORF">SNE40_012257</name>
</gene>
<name>A0AAN8JPJ0_PATCE</name>
<feature type="transmembrane region" description="Helical" evidence="1">
    <location>
        <begin position="12"/>
        <end position="33"/>
    </location>
</feature>
<protein>
    <submittedName>
        <fullName evidence="2">Uncharacterized protein</fullName>
    </submittedName>
</protein>
<comment type="caution">
    <text evidence="2">The sequence shown here is derived from an EMBL/GenBank/DDBJ whole genome shotgun (WGS) entry which is preliminary data.</text>
</comment>
<evidence type="ECO:0000313" key="3">
    <source>
        <dbReference type="Proteomes" id="UP001347796"/>
    </source>
</evidence>
<dbReference type="EMBL" id="JAZGQO010000008">
    <property type="protein sequence ID" value="KAK6180036.1"/>
    <property type="molecule type" value="Genomic_DNA"/>
</dbReference>
<dbReference type="AlphaFoldDB" id="A0AAN8JPJ0"/>
<evidence type="ECO:0000256" key="1">
    <source>
        <dbReference type="SAM" id="Phobius"/>
    </source>
</evidence>
<keyword evidence="3" id="KW-1185">Reference proteome</keyword>
<organism evidence="2 3">
    <name type="scientific">Patella caerulea</name>
    <name type="common">Rayed Mediterranean limpet</name>
    <dbReference type="NCBI Taxonomy" id="87958"/>
    <lineage>
        <taxon>Eukaryota</taxon>
        <taxon>Metazoa</taxon>
        <taxon>Spiralia</taxon>
        <taxon>Lophotrochozoa</taxon>
        <taxon>Mollusca</taxon>
        <taxon>Gastropoda</taxon>
        <taxon>Patellogastropoda</taxon>
        <taxon>Patelloidea</taxon>
        <taxon>Patellidae</taxon>
        <taxon>Patella</taxon>
    </lineage>
</organism>
<keyword evidence="1" id="KW-0812">Transmembrane</keyword>
<evidence type="ECO:0000313" key="2">
    <source>
        <dbReference type="EMBL" id="KAK6180036.1"/>
    </source>
</evidence>
<feature type="transmembrane region" description="Helical" evidence="1">
    <location>
        <begin position="165"/>
        <end position="187"/>
    </location>
</feature>
<keyword evidence="1" id="KW-1133">Transmembrane helix</keyword>
<sequence>MLMRQASVNSCIANIFRLLGQWISTFSVLFYILKLHDIINAEILAIHVVLNKTCDDWASLNWNQKPQFLRETSRCQLTTVALKTNSTEIQSIYPRDYQYYQELKLTKLKENSPYMFYMRCDRVYLSNNVSFVTGSKCHTYEDDSTPYFVKEPEMAVEIPVSLSDIVLGTVFALVGLIIICVFLYHFWKSYVRRQRINRIFREVETDPFTYLQNHMEEQSAVNL</sequence>
<reference evidence="2 3" key="1">
    <citation type="submission" date="2024-01" db="EMBL/GenBank/DDBJ databases">
        <title>The genome of the rayed Mediterranean limpet Patella caerulea (Linnaeus, 1758).</title>
        <authorList>
            <person name="Anh-Thu Weber A."/>
            <person name="Halstead-Nussloch G."/>
        </authorList>
    </citation>
    <scope>NUCLEOTIDE SEQUENCE [LARGE SCALE GENOMIC DNA]</scope>
    <source>
        <strain evidence="2">AATW-2023a</strain>
        <tissue evidence="2">Whole specimen</tissue>
    </source>
</reference>
<accession>A0AAN8JPJ0</accession>
<dbReference type="Proteomes" id="UP001347796">
    <property type="component" value="Unassembled WGS sequence"/>
</dbReference>